<accession>A0A2P5BDU2</accession>
<feature type="non-terminal residue" evidence="2">
    <location>
        <position position="1"/>
    </location>
</feature>
<name>A0A2P5BDU2_PARAD</name>
<feature type="transmembrane region" description="Helical" evidence="1">
    <location>
        <begin position="28"/>
        <end position="46"/>
    </location>
</feature>
<dbReference type="OrthoDB" id="10427230at2759"/>
<evidence type="ECO:0000313" key="2">
    <source>
        <dbReference type="EMBL" id="PON46957.1"/>
    </source>
</evidence>
<proteinExistence type="predicted"/>
<organism evidence="2 3">
    <name type="scientific">Parasponia andersonii</name>
    <name type="common">Sponia andersonii</name>
    <dbReference type="NCBI Taxonomy" id="3476"/>
    <lineage>
        <taxon>Eukaryota</taxon>
        <taxon>Viridiplantae</taxon>
        <taxon>Streptophyta</taxon>
        <taxon>Embryophyta</taxon>
        <taxon>Tracheophyta</taxon>
        <taxon>Spermatophyta</taxon>
        <taxon>Magnoliopsida</taxon>
        <taxon>eudicotyledons</taxon>
        <taxon>Gunneridae</taxon>
        <taxon>Pentapetalae</taxon>
        <taxon>rosids</taxon>
        <taxon>fabids</taxon>
        <taxon>Rosales</taxon>
        <taxon>Cannabaceae</taxon>
        <taxon>Parasponia</taxon>
    </lineage>
</organism>
<evidence type="ECO:0000256" key="1">
    <source>
        <dbReference type="SAM" id="Phobius"/>
    </source>
</evidence>
<keyword evidence="1" id="KW-0472">Membrane</keyword>
<evidence type="ECO:0000313" key="3">
    <source>
        <dbReference type="Proteomes" id="UP000237105"/>
    </source>
</evidence>
<reference evidence="3" key="1">
    <citation type="submission" date="2016-06" db="EMBL/GenBank/DDBJ databases">
        <title>Parallel loss of symbiosis genes in relatives of nitrogen-fixing non-legume Parasponia.</title>
        <authorList>
            <person name="Van Velzen R."/>
            <person name="Holmer R."/>
            <person name="Bu F."/>
            <person name="Rutten L."/>
            <person name="Van Zeijl A."/>
            <person name="Liu W."/>
            <person name="Santuari L."/>
            <person name="Cao Q."/>
            <person name="Sharma T."/>
            <person name="Shen D."/>
            <person name="Roswanjaya Y."/>
            <person name="Wardhani T."/>
            <person name="Kalhor M.S."/>
            <person name="Jansen J."/>
            <person name="Van den Hoogen J."/>
            <person name="Gungor B."/>
            <person name="Hartog M."/>
            <person name="Hontelez J."/>
            <person name="Verver J."/>
            <person name="Yang W.-C."/>
            <person name="Schijlen E."/>
            <person name="Repin R."/>
            <person name="Schilthuizen M."/>
            <person name="Schranz E."/>
            <person name="Heidstra R."/>
            <person name="Miyata K."/>
            <person name="Fedorova E."/>
            <person name="Kohlen W."/>
            <person name="Bisseling T."/>
            <person name="Smit S."/>
            <person name="Geurts R."/>
        </authorList>
    </citation>
    <scope>NUCLEOTIDE SEQUENCE [LARGE SCALE GENOMIC DNA]</scope>
    <source>
        <strain evidence="3">cv. WU1-14</strain>
    </source>
</reference>
<keyword evidence="3" id="KW-1185">Reference proteome</keyword>
<keyword evidence="1" id="KW-0812">Transmembrane</keyword>
<dbReference type="EMBL" id="JXTB01000302">
    <property type="protein sequence ID" value="PON46957.1"/>
    <property type="molecule type" value="Genomic_DNA"/>
</dbReference>
<protein>
    <submittedName>
        <fullName evidence="2">Uncharacterized protein</fullName>
    </submittedName>
</protein>
<keyword evidence="1" id="KW-1133">Transmembrane helix</keyword>
<feature type="transmembrane region" description="Helical" evidence="1">
    <location>
        <begin position="6"/>
        <end position="23"/>
    </location>
</feature>
<comment type="caution">
    <text evidence="2">The sequence shown here is derived from an EMBL/GenBank/DDBJ whole genome shotgun (WGS) entry which is preliminary data.</text>
</comment>
<gene>
    <name evidence="2" type="ORF">PanWU01x14_248010</name>
</gene>
<sequence>VCSFGIIRGLSFCLSILFCSFRLQGKMLLFSIMLICLLHLLSRSLHSYGNYTFQSLESCHTVLALMEIFVKFNEVLAK</sequence>
<dbReference type="Proteomes" id="UP000237105">
    <property type="component" value="Unassembled WGS sequence"/>
</dbReference>
<dbReference type="AlphaFoldDB" id="A0A2P5BDU2"/>